<name>A0A395XQA1_9FIRM</name>
<protein>
    <submittedName>
        <fullName evidence="2">DegV family protein</fullName>
    </submittedName>
</protein>
<dbReference type="Gene3D" id="3.30.1180.10">
    <property type="match status" value="1"/>
</dbReference>
<dbReference type="Gene3D" id="3.40.50.10170">
    <property type="match status" value="1"/>
</dbReference>
<dbReference type="GO" id="GO:0008289">
    <property type="term" value="F:lipid binding"/>
    <property type="evidence" value="ECO:0007669"/>
    <property type="project" value="UniProtKB-KW"/>
</dbReference>
<dbReference type="InterPro" id="IPR050270">
    <property type="entry name" value="DegV_domain_contain"/>
</dbReference>
<dbReference type="SUPFAM" id="SSF82549">
    <property type="entry name" value="DAK1/DegV-like"/>
    <property type="match status" value="1"/>
</dbReference>
<organism evidence="2 3">
    <name type="scientific">Dorea formicigenerans</name>
    <dbReference type="NCBI Taxonomy" id="39486"/>
    <lineage>
        <taxon>Bacteria</taxon>
        <taxon>Bacillati</taxon>
        <taxon>Bacillota</taxon>
        <taxon>Clostridia</taxon>
        <taxon>Lachnospirales</taxon>
        <taxon>Lachnospiraceae</taxon>
        <taxon>Dorea</taxon>
    </lineage>
</organism>
<dbReference type="Proteomes" id="UP000266376">
    <property type="component" value="Unassembled WGS sequence"/>
</dbReference>
<dbReference type="PANTHER" id="PTHR33434:SF2">
    <property type="entry name" value="FATTY ACID-BINDING PROTEIN TM_1468"/>
    <property type="match status" value="1"/>
</dbReference>
<dbReference type="InterPro" id="IPR003797">
    <property type="entry name" value="DegV"/>
</dbReference>
<evidence type="ECO:0000256" key="1">
    <source>
        <dbReference type="ARBA" id="ARBA00023121"/>
    </source>
</evidence>
<gene>
    <name evidence="2" type="ORF">DWV67_07385</name>
</gene>
<accession>A0A395XQA1</accession>
<evidence type="ECO:0000313" key="2">
    <source>
        <dbReference type="EMBL" id="RGW53902.1"/>
    </source>
</evidence>
<keyword evidence="1" id="KW-0446">Lipid-binding</keyword>
<dbReference type="InterPro" id="IPR043168">
    <property type="entry name" value="DegV_C"/>
</dbReference>
<sequence length="285" mass="31526">MGKVAIVTDSNSGITQEEGKELGVHVLPMPFYINGELFYEDITLSQEEFYKKLAEDAEISTSQPSPGDVMDLWEGLLEEYDEVLYIPMSSGLSSSCDTAMGLAMEFEGKVHVVNNQRISVTQRQSVLDAIEMAEKGMSVQEIEEVLMREKLESSIYVTVDTLKYLKKGGRITPAAAAIGTVLNLKPVLQIQGDKLDAFSKARGWKSAKKTMLDAMEKDLKERFAGEEVHLEAAYTCSVEEAQEWKAEIEARFPGYEIVMNPLSLSVSCHIGPGARAIACSRKIKL</sequence>
<dbReference type="PANTHER" id="PTHR33434">
    <property type="entry name" value="DEGV DOMAIN-CONTAINING PROTEIN DR_1986-RELATED"/>
    <property type="match status" value="1"/>
</dbReference>
<dbReference type="NCBIfam" id="TIGR00762">
    <property type="entry name" value="DegV"/>
    <property type="match status" value="1"/>
</dbReference>
<comment type="caution">
    <text evidence="2">The sequence shown here is derived from an EMBL/GenBank/DDBJ whole genome shotgun (WGS) entry which is preliminary data.</text>
</comment>
<dbReference type="EMBL" id="QSAJ01000014">
    <property type="protein sequence ID" value="RGW53902.1"/>
    <property type="molecule type" value="Genomic_DNA"/>
</dbReference>
<evidence type="ECO:0000313" key="3">
    <source>
        <dbReference type="Proteomes" id="UP000266376"/>
    </source>
</evidence>
<dbReference type="AlphaFoldDB" id="A0A395XQA1"/>
<dbReference type="Pfam" id="PF02645">
    <property type="entry name" value="DegV"/>
    <property type="match status" value="1"/>
</dbReference>
<proteinExistence type="predicted"/>
<dbReference type="PROSITE" id="PS51482">
    <property type="entry name" value="DEGV"/>
    <property type="match status" value="1"/>
</dbReference>
<reference evidence="2 3" key="1">
    <citation type="submission" date="2018-08" db="EMBL/GenBank/DDBJ databases">
        <title>A genome reference for cultivated species of the human gut microbiota.</title>
        <authorList>
            <person name="Zou Y."/>
            <person name="Xue W."/>
            <person name="Luo G."/>
        </authorList>
    </citation>
    <scope>NUCLEOTIDE SEQUENCE [LARGE SCALE GENOMIC DNA]</scope>
    <source>
        <strain evidence="2 3">AF12-11</strain>
    </source>
</reference>